<organism evidence="1">
    <name type="scientific">Siphoviridae sp. ctwNf2</name>
    <dbReference type="NCBI Taxonomy" id="2827597"/>
    <lineage>
        <taxon>Viruses</taxon>
        <taxon>Duplodnaviria</taxon>
        <taxon>Heunggongvirae</taxon>
        <taxon>Uroviricota</taxon>
        <taxon>Caudoviricetes</taxon>
    </lineage>
</organism>
<evidence type="ECO:0000313" key="1">
    <source>
        <dbReference type="EMBL" id="DAE91937.1"/>
    </source>
</evidence>
<proteinExistence type="predicted"/>
<name>A0A8S5RRP0_9CAUD</name>
<sequence>MIEKILTLIENWTNSDDVDEAVLEYMVESETQRVLNDIHHKVLPEELEHVIVYRVAGSYLKANLNKLVGDDNLQTPTSLKMGDTQINFTGKSKGDVLNELITNSMNYGSEELSCYRRIKW</sequence>
<protein>
    <submittedName>
        <fullName evidence="1">Tail connector protein</fullName>
    </submittedName>
</protein>
<dbReference type="EMBL" id="BK057791">
    <property type="protein sequence ID" value="DAE91937.1"/>
    <property type="molecule type" value="Genomic_DNA"/>
</dbReference>
<reference evidence="1" key="1">
    <citation type="journal article" date="2021" name="Proc. Natl. Acad. Sci. U.S.A.">
        <title>A Catalog of Tens of Thousands of Viruses from Human Metagenomes Reveals Hidden Associations with Chronic Diseases.</title>
        <authorList>
            <person name="Tisza M.J."/>
            <person name="Buck C.B."/>
        </authorList>
    </citation>
    <scope>NUCLEOTIDE SEQUENCE</scope>
    <source>
        <strain evidence="1">CtwNf2</strain>
    </source>
</reference>
<accession>A0A8S5RRP0</accession>